<reference evidence="1 2" key="1">
    <citation type="submission" date="2010-12" db="EMBL/GenBank/DDBJ databases">
        <title>Complete sequence of Desulfurispirillum indicum S5.</title>
        <authorList>
            <consortium name="US DOE Joint Genome Institute"/>
            <person name="Lucas S."/>
            <person name="Copeland A."/>
            <person name="Lapidus A."/>
            <person name="Cheng J.-F."/>
            <person name="Goodwin L."/>
            <person name="Pitluck S."/>
            <person name="Chertkov O."/>
            <person name="Held B."/>
            <person name="Detter J.C."/>
            <person name="Han C."/>
            <person name="Tapia R."/>
            <person name="Land M."/>
            <person name="Hauser L."/>
            <person name="Kyrpides N."/>
            <person name="Ivanova N."/>
            <person name="Mikhailova N."/>
            <person name="Haggblom M."/>
            <person name="Rauschenbach I."/>
            <person name="Bini E."/>
            <person name="Woyke T."/>
        </authorList>
    </citation>
    <scope>NUCLEOTIDE SEQUENCE [LARGE SCALE GENOMIC DNA]</scope>
    <source>
        <strain evidence="2">ATCC BAA-1389 / DSM 22839 / S5</strain>
    </source>
</reference>
<evidence type="ECO:0000313" key="2">
    <source>
        <dbReference type="Proteomes" id="UP000002572"/>
    </source>
</evidence>
<gene>
    <name evidence="1" type="ordered locus">Selin_0994</name>
</gene>
<dbReference type="HOGENOM" id="CLU_638932_0_0_0"/>
<protein>
    <recommendedName>
        <fullName evidence="3">DUF945 domain-containing protein</fullName>
    </recommendedName>
</protein>
<dbReference type="eggNOG" id="COG5339">
    <property type="taxonomic scope" value="Bacteria"/>
</dbReference>
<keyword evidence="2" id="KW-1185">Reference proteome</keyword>
<dbReference type="EMBL" id="CP002432">
    <property type="protein sequence ID" value="ADU65729.1"/>
    <property type="molecule type" value="Genomic_DNA"/>
</dbReference>
<accession>E6W368</accession>
<dbReference type="STRING" id="653733.Selin_0994"/>
<sequence length="429" mass="47689">MKKFFVILLLTAAIVAVALAVPYYSGGVFSQYYQQAVDSTLSSNEYQVSTVSYQRGWLSSTIHSRIEVIDPDLRDALSHFFSPYIEVHSKVSHGLSGVKSRSTFYPGGRENPQNFFPEGENALLLTNTSLHGQTALQLTIPQLSLSYTEHGMETFLLQSGKFLLSMDISSDMNSFRGTSELDELYIMAGDELLEMGKLVIIFDQSRMTPYLFEGQQSAEIAFIQLSAAEGEPANMSQILYTFDARSTANDSLDFSFMLAVEKGSLEGMEIGPAAVELELRNLKTAHLNDFFAAIDNGLNVGSHTLEQDFLHYLLLAMGDGAQLESPDFSLATEFGTLRGNFLLDIPPFEEDYFDLLQFSDEIKAHFNLSLPADLVTVLDMETAILLHLLMAQGIIRMEESNYHIDAQLEQGILFINGTPMPLNLPFGLR</sequence>
<dbReference type="Proteomes" id="UP000002572">
    <property type="component" value="Chromosome"/>
</dbReference>
<dbReference type="RefSeq" id="WP_013505612.1">
    <property type="nucleotide sequence ID" value="NC_014836.1"/>
</dbReference>
<evidence type="ECO:0008006" key="3">
    <source>
        <dbReference type="Google" id="ProtNLM"/>
    </source>
</evidence>
<proteinExistence type="predicted"/>
<dbReference type="InParanoid" id="E6W368"/>
<dbReference type="KEGG" id="din:Selin_0994"/>
<dbReference type="InterPro" id="IPR010352">
    <property type="entry name" value="DUF945"/>
</dbReference>
<name>E6W368_DESIS</name>
<organism evidence="1 2">
    <name type="scientific">Desulfurispirillum indicum (strain ATCC BAA-1389 / DSM 22839 / S5)</name>
    <dbReference type="NCBI Taxonomy" id="653733"/>
    <lineage>
        <taxon>Bacteria</taxon>
        <taxon>Pseudomonadati</taxon>
        <taxon>Chrysiogenota</taxon>
        <taxon>Chrysiogenia</taxon>
        <taxon>Chrysiogenales</taxon>
        <taxon>Chrysiogenaceae</taxon>
        <taxon>Desulfurispirillum</taxon>
    </lineage>
</organism>
<dbReference type="Pfam" id="PF06097">
    <property type="entry name" value="DUF945"/>
    <property type="match status" value="1"/>
</dbReference>
<dbReference type="AlphaFoldDB" id="E6W368"/>
<evidence type="ECO:0000313" key="1">
    <source>
        <dbReference type="EMBL" id="ADU65729.1"/>
    </source>
</evidence>